<sequence length="72" mass="8327">MRRAGIRGLKNRRKAAAMATERGKQLESDNIHHVEATLSEFKKQLEDFSARYKTEIGKDPVFRAQFQKMCSN</sequence>
<name>X1EMX6_9ZZZZ</name>
<proteinExistence type="predicted"/>
<dbReference type="InterPro" id="IPR016689">
    <property type="entry name" value="ESCRT-2_cplx_Snf8"/>
</dbReference>
<dbReference type="PANTHER" id="PTHR12806:SF0">
    <property type="entry name" value="VACUOLAR-SORTING PROTEIN SNF8"/>
    <property type="match status" value="1"/>
</dbReference>
<comment type="caution">
    <text evidence="1">The sequence shown here is derived from an EMBL/GenBank/DDBJ whole genome shotgun (WGS) entry which is preliminary data.</text>
</comment>
<dbReference type="GO" id="GO:0043328">
    <property type="term" value="P:protein transport to vacuole involved in ubiquitin-dependent protein catabolic process via the multivesicular body sorting pathway"/>
    <property type="evidence" value="ECO:0007669"/>
    <property type="project" value="TreeGrafter"/>
</dbReference>
<protein>
    <submittedName>
        <fullName evidence="1">Uncharacterized protein</fullName>
    </submittedName>
</protein>
<dbReference type="PANTHER" id="PTHR12806">
    <property type="entry name" value="EAP30 SUBUNIT OF ELL COMPLEX"/>
    <property type="match status" value="1"/>
</dbReference>
<dbReference type="Gene3D" id="6.10.140.180">
    <property type="match status" value="1"/>
</dbReference>
<dbReference type="SUPFAM" id="SSF46785">
    <property type="entry name" value="Winged helix' DNA-binding domain"/>
    <property type="match status" value="1"/>
</dbReference>
<feature type="non-terminal residue" evidence="1">
    <location>
        <position position="72"/>
    </location>
</feature>
<dbReference type="InterPro" id="IPR040608">
    <property type="entry name" value="Snf8/Vps36"/>
</dbReference>
<gene>
    <name evidence="1" type="ORF">S03H2_24048</name>
</gene>
<dbReference type="AlphaFoldDB" id="X1EMX6"/>
<accession>X1EMX6</accession>
<dbReference type="EMBL" id="BARU01013259">
    <property type="protein sequence ID" value="GAH34741.1"/>
    <property type="molecule type" value="Genomic_DNA"/>
</dbReference>
<dbReference type="Pfam" id="PF04157">
    <property type="entry name" value="EAP30"/>
    <property type="match status" value="1"/>
</dbReference>
<organism evidence="1">
    <name type="scientific">marine sediment metagenome</name>
    <dbReference type="NCBI Taxonomy" id="412755"/>
    <lineage>
        <taxon>unclassified sequences</taxon>
        <taxon>metagenomes</taxon>
        <taxon>ecological metagenomes</taxon>
    </lineage>
</organism>
<reference evidence="1" key="1">
    <citation type="journal article" date="2014" name="Front. Microbiol.">
        <title>High frequency of phylogenetically diverse reductive dehalogenase-homologous genes in deep subseafloor sedimentary metagenomes.</title>
        <authorList>
            <person name="Kawai M."/>
            <person name="Futagami T."/>
            <person name="Toyoda A."/>
            <person name="Takaki Y."/>
            <person name="Nishi S."/>
            <person name="Hori S."/>
            <person name="Arai W."/>
            <person name="Tsubouchi T."/>
            <person name="Morono Y."/>
            <person name="Uchiyama I."/>
            <person name="Ito T."/>
            <person name="Fujiyama A."/>
            <person name="Inagaki F."/>
            <person name="Takami H."/>
        </authorList>
    </citation>
    <scope>NUCLEOTIDE SEQUENCE</scope>
    <source>
        <strain evidence="1">Expedition CK06-06</strain>
    </source>
</reference>
<dbReference type="InterPro" id="IPR036390">
    <property type="entry name" value="WH_DNA-bd_sf"/>
</dbReference>
<dbReference type="GO" id="GO:0000814">
    <property type="term" value="C:ESCRT II complex"/>
    <property type="evidence" value="ECO:0007669"/>
    <property type="project" value="InterPro"/>
</dbReference>
<evidence type="ECO:0000313" key="1">
    <source>
        <dbReference type="EMBL" id="GAH34741.1"/>
    </source>
</evidence>